<accession>A0ABY2JLX9</accession>
<gene>
    <name evidence="2" type="ORF">E3T25_01820</name>
</gene>
<evidence type="ECO:0000313" key="2">
    <source>
        <dbReference type="EMBL" id="TFD06874.1"/>
    </source>
</evidence>
<evidence type="ECO:0000313" key="3">
    <source>
        <dbReference type="Proteomes" id="UP000297851"/>
    </source>
</evidence>
<organism evidence="2 3">
    <name type="scientific">Cryobacterium sandaracinum</name>
    <dbReference type="NCBI Taxonomy" id="1259247"/>
    <lineage>
        <taxon>Bacteria</taxon>
        <taxon>Bacillati</taxon>
        <taxon>Actinomycetota</taxon>
        <taxon>Actinomycetes</taxon>
        <taxon>Micrococcales</taxon>
        <taxon>Microbacteriaceae</taxon>
        <taxon>Cryobacterium</taxon>
    </lineage>
</organism>
<feature type="region of interest" description="Disordered" evidence="1">
    <location>
        <begin position="1"/>
        <end position="20"/>
    </location>
</feature>
<dbReference type="RefSeq" id="WP_134371767.1">
    <property type="nucleotide sequence ID" value="NZ_SOGO01000007.1"/>
</dbReference>
<feature type="compositionally biased region" description="Low complexity" evidence="1">
    <location>
        <begin position="58"/>
        <end position="67"/>
    </location>
</feature>
<dbReference type="Proteomes" id="UP000297851">
    <property type="component" value="Unassembled WGS sequence"/>
</dbReference>
<evidence type="ECO:0000256" key="1">
    <source>
        <dbReference type="SAM" id="MobiDB-lite"/>
    </source>
</evidence>
<keyword evidence="3" id="KW-1185">Reference proteome</keyword>
<feature type="compositionally biased region" description="Polar residues" evidence="1">
    <location>
        <begin position="7"/>
        <end position="20"/>
    </location>
</feature>
<feature type="compositionally biased region" description="Basic and acidic residues" evidence="1">
    <location>
        <begin position="79"/>
        <end position="88"/>
    </location>
</feature>
<comment type="caution">
    <text evidence="2">The sequence shown here is derived from an EMBL/GenBank/DDBJ whole genome shotgun (WGS) entry which is preliminary data.</text>
</comment>
<feature type="region of interest" description="Disordered" evidence="1">
    <location>
        <begin position="49"/>
        <end position="88"/>
    </location>
</feature>
<sequence>MVPVAEATSSLSAAGTESRSVYRSVGVNAVRIASAVSTPIAPAARPMAVAGKVGGSGSPPQGAAGAQLRAQPHPSPRGRPGDERQTLE</sequence>
<dbReference type="EMBL" id="SOGO01000007">
    <property type="protein sequence ID" value="TFD06874.1"/>
    <property type="molecule type" value="Genomic_DNA"/>
</dbReference>
<name>A0ABY2JLX9_9MICO</name>
<reference evidence="2 3" key="1">
    <citation type="submission" date="2019-03" db="EMBL/GenBank/DDBJ databases">
        <title>Genomics of glacier-inhabiting Cryobacterium strains.</title>
        <authorList>
            <person name="Liu Q."/>
            <person name="Xin Y.-H."/>
        </authorList>
    </citation>
    <scope>NUCLEOTIDE SEQUENCE [LARGE SCALE GENOMIC DNA]</scope>
    <source>
        <strain evidence="2 3">TMT2-16</strain>
    </source>
</reference>
<protein>
    <submittedName>
        <fullName evidence="2">Uncharacterized protein</fullName>
    </submittedName>
</protein>
<proteinExistence type="predicted"/>